<dbReference type="Proteomes" id="UP000480548">
    <property type="component" value="Unassembled WGS sequence"/>
</dbReference>
<comment type="caution">
    <text evidence="1">The sequence shown here is derived from an EMBL/GenBank/DDBJ whole genome shotgun (WGS) entry which is preliminary data.</text>
</comment>
<accession>A0A7C8J288</accession>
<gene>
    <name evidence="1" type="ORF">TWF102_009712</name>
    <name evidence="2" type="ORF">TWF703_005316</name>
</gene>
<sequence>MGLSRAAIRSKVFVISEKPKRLHHRRRNWANKTSFPSNVSLVVRTFLALKGRKGDPYGAYKMEKAMHLLFSAQGGTGVRD</sequence>
<protein>
    <submittedName>
        <fullName evidence="1">Uncharacterized protein</fullName>
    </submittedName>
</protein>
<reference evidence="3 4" key="1">
    <citation type="submission" date="2019-06" db="EMBL/GenBank/DDBJ databases">
        <authorList>
            <person name="Palmer J.M."/>
        </authorList>
    </citation>
    <scope>NUCLEOTIDE SEQUENCE [LARGE SCALE GENOMIC DNA]</scope>
    <source>
        <strain evidence="1 3">TWF102</strain>
        <strain evidence="2 4">TWF703</strain>
    </source>
</reference>
<dbReference type="EMBL" id="WIQZ01000027">
    <property type="protein sequence ID" value="KAF3136995.1"/>
    <property type="molecule type" value="Genomic_DNA"/>
</dbReference>
<evidence type="ECO:0000313" key="3">
    <source>
        <dbReference type="Proteomes" id="UP000475325"/>
    </source>
</evidence>
<name>A0A7C8J288_ORBOL</name>
<organism evidence="1 3">
    <name type="scientific">Orbilia oligospora</name>
    <name type="common">Nematode-trapping fungus</name>
    <name type="synonym">Arthrobotrys oligospora</name>
    <dbReference type="NCBI Taxonomy" id="2813651"/>
    <lineage>
        <taxon>Eukaryota</taxon>
        <taxon>Fungi</taxon>
        <taxon>Dikarya</taxon>
        <taxon>Ascomycota</taxon>
        <taxon>Pezizomycotina</taxon>
        <taxon>Orbiliomycetes</taxon>
        <taxon>Orbiliales</taxon>
        <taxon>Orbiliaceae</taxon>
        <taxon>Orbilia</taxon>
    </lineage>
</organism>
<evidence type="ECO:0000313" key="1">
    <source>
        <dbReference type="EMBL" id="KAF3089220.1"/>
    </source>
</evidence>
<evidence type="ECO:0000313" key="2">
    <source>
        <dbReference type="EMBL" id="KAF3136995.1"/>
    </source>
</evidence>
<dbReference type="AlphaFoldDB" id="A0A7C8J288"/>
<dbReference type="Proteomes" id="UP000475325">
    <property type="component" value="Unassembled WGS sequence"/>
</dbReference>
<evidence type="ECO:0000313" key="4">
    <source>
        <dbReference type="Proteomes" id="UP000480548"/>
    </source>
</evidence>
<proteinExistence type="predicted"/>
<dbReference type="EMBL" id="WIQW01000067">
    <property type="protein sequence ID" value="KAF3089220.1"/>
    <property type="molecule type" value="Genomic_DNA"/>
</dbReference>